<dbReference type="Proteomes" id="UP001162480">
    <property type="component" value="Chromosome 23"/>
</dbReference>
<dbReference type="EMBL" id="OX597836">
    <property type="protein sequence ID" value="CAI9739683.1"/>
    <property type="molecule type" value="Genomic_DNA"/>
</dbReference>
<sequence length="205" mass="22485">MKHFVSLLFLVFLAAFWRRGEANVGHQGGGHYDNAVADGHHSERGEEGRHSVHALDAHTHAEQHKKEHNYEDEYGNRDHLMDSSGRKKGLLKAFDAHSAFGRHSVKDTYFKGFDHGSHYDKAFKGHGAGGGHGHVHAYQQGFNFGPGHGLGHQMFGHGAYGRESFGHAEFAHGNGFGHLGFGGKGGFGHTVLGHVIMGNREYGHY</sequence>
<feature type="region of interest" description="Disordered" evidence="1">
    <location>
        <begin position="31"/>
        <end position="51"/>
    </location>
</feature>
<reference evidence="3" key="1">
    <citation type="submission" date="2023-08" db="EMBL/GenBank/DDBJ databases">
        <authorList>
            <person name="Alioto T."/>
            <person name="Alioto T."/>
            <person name="Gomez Garrido J."/>
        </authorList>
    </citation>
    <scope>NUCLEOTIDE SEQUENCE</scope>
</reference>
<evidence type="ECO:0000313" key="3">
    <source>
        <dbReference type="EMBL" id="CAI9739683.1"/>
    </source>
</evidence>
<evidence type="ECO:0000256" key="1">
    <source>
        <dbReference type="SAM" id="MobiDB-lite"/>
    </source>
</evidence>
<name>A0AA36BSB1_OCTVU</name>
<evidence type="ECO:0000256" key="2">
    <source>
        <dbReference type="SAM" id="SignalP"/>
    </source>
</evidence>
<accession>A0AA36BSB1</accession>
<feature type="compositionally biased region" description="Basic and acidic residues" evidence="1">
    <location>
        <begin position="38"/>
        <end position="51"/>
    </location>
</feature>
<evidence type="ECO:0000313" key="4">
    <source>
        <dbReference type="Proteomes" id="UP001162480"/>
    </source>
</evidence>
<protein>
    <submittedName>
        <fullName evidence="3">Uncharacterized protein</fullName>
    </submittedName>
</protein>
<keyword evidence="2" id="KW-0732">Signal</keyword>
<dbReference type="AlphaFoldDB" id="A0AA36BSB1"/>
<gene>
    <name evidence="3" type="ORF">OCTVUL_1B007913</name>
</gene>
<feature type="chain" id="PRO_5041463986" evidence="2">
    <location>
        <begin position="23"/>
        <end position="205"/>
    </location>
</feature>
<proteinExistence type="predicted"/>
<organism evidence="3 4">
    <name type="scientific">Octopus vulgaris</name>
    <name type="common">Common octopus</name>
    <dbReference type="NCBI Taxonomy" id="6645"/>
    <lineage>
        <taxon>Eukaryota</taxon>
        <taxon>Metazoa</taxon>
        <taxon>Spiralia</taxon>
        <taxon>Lophotrochozoa</taxon>
        <taxon>Mollusca</taxon>
        <taxon>Cephalopoda</taxon>
        <taxon>Coleoidea</taxon>
        <taxon>Octopodiformes</taxon>
        <taxon>Octopoda</taxon>
        <taxon>Incirrata</taxon>
        <taxon>Octopodidae</taxon>
        <taxon>Octopus</taxon>
    </lineage>
</organism>
<keyword evidence="4" id="KW-1185">Reference proteome</keyword>
<feature type="signal peptide" evidence="2">
    <location>
        <begin position="1"/>
        <end position="22"/>
    </location>
</feature>